<keyword evidence="2" id="KW-1185">Reference proteome</keyword>
<reference evidence="2" key="1">
    <citation type="submission" date="2011-01" db="EMBL/GenBank/DDBJ databases">
        <title>Complete sequence of chromosome of Acidobacterium sp. MP5ACTX9.</title>
        <authorList>
            <consortium name="US DOE Joint Genome Institute"/>
            <person name="Lucas S."/>
            <person name="Copeland A."/>
            <person name="Lapidus A."/>
            <person name="Cheng J.-F."/>
            <person name="Goodwin L."/>
            <person name="Pitluck S."/>
            <person name="Teshima H."/>
            <person name="Detter J.C."/>
            <person name="Han C."/>
            <person name="Tapia R."/>
            <person name="Land M."/>
            <person name="Hauser L."/>
            <person name="Kyrpides N."/>
            <person name="Ivanova N."/>
            <person name="Ovchinnikova G."/>
            <person name="Pagani I."/>
            <person name="Rawat S.R."/>
            <person name="Mannisto M."/>
            <person name="Haggblom M.M."/>
            <person name="Woyke T."/>
        </authorList>
    </citation>
    <scope>NUCLEOTIDE SEQUENCE [LARGE SCALE GENOMIC DNA]</scope>
    <source>
        <strain evidence="2">MP5ACTX9</strain>
    </source>
</reference>
<evidence type="ECO:0000313" key="1">
    <source>
        <dbReference type="EMBL" id="ADW70642.1"/>
    </source>
</evidence>
<gene>
    <name evidence="1" type="ordered locus">AciX9_3639</name>
</gene>
<organism evidence="2">
    <name type="scientific">Granulicella tundricola (strain ATCC BAA-1859 / DSM 23138 / MP5ACTX9)</name>
    <dbReference type="NCBI Taxonomy" id="1198114"/>
    <lineage>
        <taxon>Bacteria</taxon>
        <taxon>Pseudomonadati</taxon>
        <taxon>Acidobacteriota</taxon>
        <taxon>Terriglobia</taxon>
        <taxon>Terriglobales</taxon>
        <taxon>Acidobacteriaceae</taxon>
        <taxon>Granulicella</taxon>
    </lineage>
</organism>
<dbReference type="Proteomes" id="UP000000343">
    <property type="component" value="Chromosome"/>
</dbReference>
<dbReference type="eggNOG" id="ENOG502Z9U5">
    <property type="taxonomic scope" value="Bacteria"/>
</dbReference>
<dbReference type="PaxDb" id="1198114-AciX9_3639"/>
<evidence type="ECO:0000313" key="2">
    <source>
        <dbReference type="Proteomes" id="UP000000343"/>
    </source>
</evidence>
<accession>E8X5L5</accession>
<dbReference type="AlphaFoldDB" id="E8X5L5"/>
<dbReference type="KEGG" id="acm:AciX9_3639"/>
<dbReference type="EMBL" id="CP002480">
    <property type="protein sequence ID" value="ADW70642.1"/>
    <property type="molecule type" value="Genomic_DNA"/>
</dbReference>
<dbReference type="OrthoDB" id="106406at2"/>
<name>E8X5L5_GRATM</name>
<dbReference type="STRING" id="1198114.AciX9_3639"/>
<dbReference type="HOGENOM" id="CLU_890719_0_0_0"/>
<protein>
    <submittedName>
        <fullName evidence="1">Uncharacterized protein</fullName>
    </submittedName>
</protein>
<dbReference type="RefSeq" id="WP_013581953.1">
    <property type="nucleotide sequence ID" value="NC_015064.1"/>
</dbReference>
<sequence length="312" mass="34061">MTATENTALTSQITAAASAAGLQVLSSEPSTGSAGLPTTRFTLALASDPTKTQTLELSQSFDPQTFAELLGKDLAAYFVESARRLHNPQPDLYLTLTGFPLRFSLFAWPFHESVAGADTSLVHGQANLVDGHDSPLHARLSAAMTVTFRDVVRAPEQPFAESFIYNAIRKTFDQGQLELVKSGNRQPVPVTTRYYSPRSQKFTFTDTKEDQRTAYLAAKTYWLSGALGNGAPVWLLDPRDAQYLNASTAELRVSVDTLVKEGLITLSSDKEFATPTPALMAKQAEYEVDLAEALAFIKPTFNEDMRGGHTNM</sequence>
<proteinExistence type="predicted"/>